<dbReference type="GO" id="GO:0004129">
    <property type="term" value="F:cytochrome-c oxidase activity"/>
    <property type="evidence" value="ECO:0007669"/>
    <property type="project" value="UniProtKB-EC"/>
</dbReference>
<feature type="region of interest" description="Disordered" evidence="13">
    <location>
        <begin position="269"/>
        <end position="292"/>
    </location>
</feature>
<reference evidence="16 17" key="1">
    <citation type="submission" date="2019-03" db="EMBL/GenBank/DDBJ databases">
        <title>Genome sequence of Sphingomonas sp. 17J27-24.</title>
        <authorList>
            <person name="Kim M."/>
            <person name="Maeng S."/>
            <person name="Sathiyaraj S."/>
        </authorList>
    </citation>
    <scope>NUCLEOTIDE SEQUENCE [LARGE SCALE GENOMIC DNA]</scope>
    <source>
        <strain evidence="16 17">17J27-24</strain>
    </source>
</reference>
<evidence type="ECO:0000256" key="14">
    <source>
        <dbReference type="SAM" id="Phobius"/>
    </source>
</evidence>
<dbReference type="GO" id="GO:0005507">
    <property type="term" value="F:copper ion binding"/>
    <property type="evidence" value="ECO:0007669"/>
    <property type="project" value="InterPro"/>
</dbReference>
<dbReference type="PANTHER" id="PTHR22888">
    <property type="entry name" value="CYTOCHROME C OXIDASE, SUBUNIT II"/>
    <property type="match status" value="1"/>
</dbReference>
<name>A0A4Y8ZTR7_9SPHN</name>
<evidence type="ECO:0000313" key="17">
    <source>
        <dbReference type="Proteomes" id="UP000298213"/>
    </source>
</evidence>
<evidence type="ECO:0000256" key="11">
    <source>
        <dbReference type="ARBA" id="ARBA00023136"/>
    </source>
</evidence>
<dbReference type="AlphaFoldDB" id="A0A4Y8ZTR7"/>
<dbReference type="PANTHER" id="PTHR22888:SF9">
    <property type="entry name" value="CYTOCHROME C OXIDASE SUBUNIT 2"/>
    <property type="match status" value="1"/>
</dbReference>
<dbReference type="InterPro" id="IPR001505">
    <property type="entry name" value="Copper_CuA"/>
</dbReference>
<accession>A0A4Y8ZTR7</accession>
<comment type="similarity">
    <text evidence="2">Belongs to the cytochrome c oxidase subunit 2 family.</text>
</comment>
<keyword evidence="6" id="KW-0479">Metal-binding</keyword>
<evidence type="ECO:0000256" key="8">
    <source>
        <dbReference type="ARBA" id="ARBA00022982"/>
    </source>
</evidence>
<evidence type="ECO:0000259" key="15">
    <source>
        <dbReference type="PROSITE" id="PS50857"/>
    </source>
</evidence>
<keyword evidence="9 14" id="KW-1133">Transmembrane helix</keyword>
<dbReference type="EC" id="7.1.1.9" evidence="3"/>
<dbReference type="PRINTS" id="PR01166">
    <property type="entry name" value="CYCOXIDASEII"/>
</dbReference>
<feature type="transmembrane region" description="Helical" evidence="14">
    <location>
        <begin position="38"/>
        <end position="64"/>
    </location>
</feature>
<keyword evidence="17" id="KW-1185">Reference proteome</keyword>
<dbReference type="InterPro" id="IPR036257">
    <property type="entry name" value="Cyt_c_oxidase_su2_TM_sf"/>
</dbReference>
<keyword evidence="7" id="KW-1278">Translocase</keyword>
<comment type="caution">
    <text evidence="16">The sequence shown here is derived from an EMBL/GenBank/DDBJ whole genome shotgun (WGS) entry which is preliminary data.</text>
</comment>
<keyword evidence="5 14" id="KW-0812">Transmembrane</keyword>
<dbReference type="Gene3D" id="2.60.40.420">
    <property type="entry name" value="Cupredoxins - blue copper proteins"/>
    <property type="match status" value="1"/>
</dbReference>
<evidence type="ECO:0000256" key="4">
    <source>
        <dbReference type="ARBA" id="ARBA00022448"/>
    </source>
</evidence>
<evidence type="ECO:0000313" key="16">
    <source>
        <dbReference type="EMBL" id="TFI58702.1"/>
    </source>
</evidence>
<comment type="subcellular location">
    <subcellularLocation>
        <location evidence="1">Membrane</location>
        <topology evidence="1">Multi-pass membrane protein</topology>
    </subcellularLocation>
</comment>
<keyword evidence="4" id="KW-0813">Transport</keyword>
<comment type="catalytic activity">
    <reaction evidence="12">
        <text>4 Fe(II)-[cytochrome c] + O2 + 8 H(+)(in) = 4 Fe(III)-[cytochrome c] + 2 H2O + 4 H(+)(out)</text>
        <dbReference type="Rhea" id="RHEA:11436"/>
        <dbReference type="Rhea" id="RHEA-COMP:10350"/>
        <dbReference type="Rhea" id="RHEA-COMP:14399"/>
        <dbReference type="ChEBI" id="CHEBI:15377"/>
        <dbReference type="ChEBI" id="CHEBI:15378"/>
        <dbReference type="ChEBI" id="CHEBI:15379"/>
        <dbReference type="ChEBI" id="CHEBI:29033"/>
        <dbReference type="ChEBI" id="CHEBI:29034"/>
        <dbReference type="EC" id="7.1.1.9"/>
    </reaction>
</comment>
<evidence type="ECO:0000256" key="9">
    <source>
        <dbReference type="ARBA" id="ARBA00022989"/>
    </source>
</evidence>
<dbReference type="Gene3D" id="1.10.287.90">
    <property type="match status" value="1"/>
</dbReference>
<feature type="transmembrane region" description="Helical" evidence="14">
    <location>
        <begin position="85"/>
        <end position="104"/>
    </location>
</feature>
<dbReference type="OrthoDB" id="9781261at2"/>
<dbReference type="SUPFAM" id="SSF81464">
    <property type="entry name" value="Cytochrome c oxidase subunit II-like, transmembrane region"/>
    <property type="match status" value="1"/>
</dbReference>
<keyword evidence="10" id="KW-0186">Copper</keyword>
<sequence>MHIALAIALLVLASILFHALSPWWQTPIASNWGSIDTALHVTLLICALAFVGLNLFLAYTLWKYRHRPGNRAHYEPENARLEKRLTFWTAIGIAGMLAPGLIAWHEYVTVPADAAVIEATGQQWQWGFRYPGRDGVLGTAAVEHVDADNPFGMNPRDPYGRDDVLVETNELHLPLGKPVKVVLRSKDVLHDFYVPHFRAKMDLVPGIVTYFWMTPTKSGSYEILCAELCGVGHHQMRGNVIVEDQRAYETWLGEQMTFGQMLAEREQQRGAGGTQLARAAPPAGAAAKAGGR</sequence>
<proteinExistence type="inferred from homology"/>
<dbReference type="Proteomes" id="UP000298213">
    <property type="component" value="Unassembled WGS sequence"/>
</dbReference>
<keyword evidence="11 14" id="KW-0472">Membrane</keyword>
<dbReference type="EMBL" id="SPDV01000013">
    <property type="protein sequence ID" value="TFI58702.1"/>
    <property type="molecule type" value="Genomic_DNA"/>
</dbReference>
<evidence type="ECO:0000256" key="6">
    <source>
        <dbReference type="ARBA" id="ARBA00022723"/>
    </source>
</evidence>
<dbReference type="PROSITE" id="PS50857">
    <property type="entry name" value="COX2_CUA"/>
    <property type="match status" value="1"/>
</dbReference>
<dbReference type="InterPro" id="IPR002429">
    <property type="entry name" value="CcO_II-like_C"/>
</dbReference>
<feature type="compositionally biased region" description="Low complexity" evidence="13">
    <location>
        <begin position="277"/>
        <end position="292"/>
    </location>
</feature>
<keyword evidence="8" id="KW-0249">Electron transport</keyword>
<dbReference type="SUPFAM" id="SSF49503">
    <property type="entry name" value="Cupredoxins"/>
    <property type="match status" value="1"/>
</dbReference>
<evidence type="ECO:0000256" key="3">
    <source>
        <dbReference type="ARBA" id="ARBA00012949"/>
    </source>
</evidence>
<organism evidence="16 17">
    <name type="scientific">Sphingomonas parva</name>
    <dbReference type="NCBI Taxonomy" id="2555898"/>
    <lineage>
        <taxon>Bacteria</taxon>
        <taxon>Pseudomonadati</taxon>
        <taxon>Pseudomonadota</taxon>
        <taxon>Alphaproteobacteria</taxon>
        <taxon>Sphingomonadales</taxon>
        <taxon>Sphingomonadaceae</taxon>
        <taxon>Sphingomonas</taxon>
    </lineage>
</organism>
<feature type="domain" description="Cytochrome oxidase subunit II copper A binding" evidence="15">
    <location>
        <begin position="112"/>
        <end position="254"/>
    </location>
</feature>
<dbReference type="PROSITE" id="PS00078">
    <property type="entry name" value="COX2"/>
    <property type="match status" value="1"/>
</dbReference>
<evidence type="ECO:0000256" key="5">
    <source>
        <dbReference type="ARBA" id="ARBA00022692"/>
    </source>
</evidence>
<evidence type="ECO:0000256" key="2">
    <source>
        <dbReference type="ARBA" id="ARBA00007866"/>
    </source>
</evidence>
<dbReference type="GO" id="GO:0042773">
    <property type="term" value="P:ATP synthesis coupled electron transport"/>
    <property type="evidence" value="ECO:0007669"/>
    <property type="project" value="TreeGrafter"/>
</dbReference>
<evidence type="ECO:0000256" key="12">
    <source>
        <dbReference type="ARBA" id="ARBA00047816"/>
    </source>
</evidence>
<gene>
    <name evidence="16" type="ORF">E2493_08700</name>
</gene>
<dbReference type="GO" id="GO:0016020">
    <property type="term" value="C:membrane"/>
    <property type="evidence" value="ECO:0007669"/>
    <property type="project" value="UniProtKB-SubCell"/>
</dbReference>
<dbReference type="InterPro" id="IPR008972">
    <property type="entry name" value="Cupredoxin"/>
</dbReference>
<protein>
    <recommendedName>
        <fullName evidence="3">cytochrome-c oxidase</fullName>
        <ecNumber evidence="3">7.1.1.9</ecNumber>
    </recommendedName>
</protein>
<evidence type="ECO:0000256" key="1">
    <source>
        <dbReference type="ARBA" id="ARBA00004141"/>
    </source>
</evidence>
<evidence type="ECO:0000256" key="10">
    <source>
        <dbReference type="ARBA" id="ARBA00023008"/>
    </source>
</evidence>
<dbReference type="Pfam" id="PF00116">
    <property type="entry name" value="COX2"/>
    <property type="match status" value="1"/>
</dbReference>
<dbReference type="CDD" id="cd13919">
    <property type="entry name" value="CuRO_HCO_II_like_5"/>
    <property type="match status" value="1"/>
</dbReference>
<evidence type="ECO:0000256" key="13">
    <source>
        <dbReference type="SAM" id="MobiDB-lite"/>
    </source>
</evidence>
<dbReference type="InterPro" id="IPR045187">
    <property type="entry name" value="CcO_II"/>
</dbReference>
<dbReference type="RefSeq" id="WP_135085770.1">
    <property type="nucleotide sequence ID" value="NZ_SPDV01000013.1"/>
</dbReference>
<evidence type="ECO:0000256" key="7">
    <source>
        <dbReference type="ARBA" id="ARBA00022967"/>
    </source>
</evidence>